<dbReference type="EMBL" id="MT142105">
    <property type="protein sequence ID" value="QJA74556.1"/>
    <property type="molecule type" value="Genomic_DNA"/>
</dbReference>
<accession>A0A6M3LWY4</accession>
<name>A0A6M3LWY4_9ZZZZ</name>
<evidence type="ECO:0000313" key="2">
    <source>
        <dbReference type="EMBL" id="QJA97108.1"/>
    </source>
</evidence>
<protein>
    <submittedName>
        <fullName evidence="2">Uncharacterized protein</fullName>
    </submittedName>
</protein>
<sequence length="58" mass="6737">MTENIPYKIKLCAELIAHSLFGSETNHNLTFNEIKVHLKIFFTDEEIEEAMEILIGRT</sequence>
<reference evidence="2" key="1">
    <citation type="submission" date="2020-03" db="EMBL/GenBank/DDBJ databases">
        <title>The deep terrestrial virosphere.</title>
        <authorList>
            <person name="Holmfeldt K."/>
            <person name="Nilsson E."/>
            <person name="Simone D."/>
            <person name="Lopez-Fernandez M."/>
            <person name="Wu X."/>
            <person name="de Brujin I."/>
            <person name="Lundin D."/>
            <person name="Andersson A."/>
            <person name="Bertilsson S."/>
            <person name="Dopson M."/>
        </authorList>
    </citation>
    <scope>NUCLEOTIDE SEQUENCE</scope>
    <source>
        <strain evidence="1">MM415A01969</strain>
        <strain evidence="2">MM415B06691</strain>
    </source>
</reference>
<dbReference type="EMBL" id="MT143463">
    <property type="protein sequence ID" value="QJA97108.1"/>
    <property type="molecule type" value="Genomic_DNA"/>
</dbReference>
<organism evidence="2">
    <name type="scientific">viral metagenome</name>
    <dbReference type="NCBI Taxonomy" id="1070528"/>
    <lineage>
        <taxon>unclassified sequences</taxon>
        <taxon>metagenomes</taxon>
        <taxon>organismal metagenomes</taxon>
    </lineage>
</organism>
<proteinExistence type="predicted"/>
<evidence type="ECO:0000313" key="1">
    <source>
        <dbReference type="EMBL" id="QJA74556.1"/>
    </source>
</evidence>
<gene>
    <name evidence="1" type="ORF">MM415A01969_0018</name>
    <name evidence="2" type="ORF">MM415B06691_0005</name>
</gene>
<dbReference type="AlphaFoldDB" id="A0A6M3LWY4"/>